<organism evidence="1 2">
    <name type="scientific">Pseudonocardia oceani</name>
    <dbReference type="NCBI Taxonomy" id="2792013"/>
    <lineage>
        <taxon>Bacteria</taxon>
        <taxon>Bacillati</taxon>
        <taxon>Actinomycetota</taxon>
        <taxon>Actinomycetes</taxon>
        <taxon>Pseudonocardiales</taxon>
        <taxon>Pseudonocardiaceae</taxon>
        <taxon>Pseudonocardia</taxon>
    </lineage>
</organism>
<dbReference type="Proteomes" id="UP000694300">
    <property type="component" value="Unassembled WGS sequence"/>
</dbReference>
<dbReference type="RefSeq" id="WP_218593258.1">
    <property type="nucleotide sequence ID" value="NZ_JADQDE010000057.1"/>
</dbReference>
<evidence type="ECO:0000313" key="1">
    <source>
        <dbReference type="EMBL" id="MBW0126267.1"/>
    </source>
</evidence>
<evidence type="ECO:0000313" key="2">
    <source>
        <dbReference type="Proteomes" id="UP000694300"/>
    </source>
</evidence>
<keyword evidence="2" id="KW-1185">Reference proteome</keyword>
<name>A0ABS6U200_9PSEU</name>
<comment type="caution">
    <text evidence="1">The sequence shown here is derived from an EMBL/GenBank/DDBJ whole genome shotgun (WGS) entry which is preliminary data.</text>
</comment>
<protein>
    <submittedName>
        <fullName evidence="1">Uncharacterized protein</fullName>
    </submittedName>
</protein>
<sequence length="139" mass="14282">MTGGVAALAAMVVSGCSAGPESSAGPEEDVTVERVLEDTSYLDGRTVQVSAVVGDTLAETATVLAGETSAPPAGPLLVVHEPEYDLARGSVVAVVGAVRQSFDEESVEAELGVDYDDRVFAHFAGEPYLVARSIDDAAR</sequence>
<reference evidence="1 2" key="1">
    <citation type="submission" date="2020-11" db="EMBL/GenBank/DDBJ databases">
        <title>Pseudonocardia abyssalis sp. nov. and Pseudonocardia oceani sp. nov., description and phylogenomic analysis of two novel actinomycetes isolated from the deep Southern Ocean.</title>
        <authorList>
            <person name="Parra J."/>
        </authorList>
    </citation>
    <scope>NUCLEOTIDE SEQUENCE [LARGE SCALE GENOMIC DNA]</scope>
    <source>
        <strain evidence="2">KRD185</strain>
    </source>
</reference>
<proteinExistence type="predicted"/>
<accession>A0ABS6U200</accession>
<dbReference type="EMBL" id="JADQDF010000001">
    <property type="protein sequence ID" value="MBW0126267.1"/>
    <property type="molecule type" value="Genomic_DNA"/>
</dbReference>
<gene>
    <name evidence="1" type="ORF">I4I82_00970</name>
</gene>